<accession>A0ABP4FJM5</accession>
<dbReference type="Proteomes" id="UP001501371">
    <property type="component" value="Unassembled WGS sequence"/>
</dbReference>
<feature type="compositionally biased region" description="Polar residues" evidence="1">
    <location>
        <begin position="574"/>
        <end position="595"/>
    </location>
</feature>
<protein>
    <recommendedName>
        <fullName evidence="2">Bacterial CdiA-CT RNAse A domain-containing protein</fullName>
    </recommendedName>
</protein>
<feature type="region of interest" description="Disordered" evidence="1">
    <location>
        <begin position="506"/>
        <end position="595"/>
    </location>
</feature>
<feature type="region of interest" description="Disordered" evidence="1">
    <location>
        <begin position="460"/>
        <end position="482"/>
    </location>
</feature>
<dbReference type="RefSeq" id="WP_344278485.1">
    <property type="nucleotide sequence ID" value="NZ_BAAAKV010000036.1"/>
</dbReference>
<evidence type="ECO:0000313" key="4">
    <source>
        <dbReference type="Proteomes" id="UP001501371"/>
    </source>
</evidence>
<evidence type="ECO:0000256" key="1">
    <source>
        <dbReference type="SAM" id="MobiDB-lite"/>
    </source>
</evidence>
<feature type="domain" description="Bacterial CdiA-CT RNAse A" evidence="2">
    <location>
        <begin position="440"/>
        <end position="586"/>
    </location>
</feature>
<sequence length="595" mass="64394">MAGPSVPAQSPGGTGTIDVKPSDLWSVSGQVAAQQDFLVRGANTLLEELGTYPDAGGAGTDAQRFAQAYKKTGNRWLEVWGRSVLSVGGVAVGFTETANAYTRADAAAHPKPGKTAEQRPLPTVIDQAPKFDSVPDIKWGDDDGGDDLLRGLMEGIPEIVRDVIHPLCKHVFRVGRVADVHPFPQQHYLNSLCHSWMNVSVVATMGADRLTQAVGTITNHQQADWEAAMRTFCSALWGATAWGQQRHGYQWGQTATSGPGTPRVPTGSEPVMAVLKDTADKIATILREYAEAAVDLNREVADELHRAMWAAAKEIIEDLAKPKDPKSVLSAVTSVIGKGAGLVLSFDVKTVLNIDTAKLNRIVDTYTGTLGGLTTRMEALKGPLDEAYLSAPKFEAGVARAHGFGARALEEFKDSQVWLKVDSNGMYELNLAANEYLENGHTLDKHVGKTDEQLAQRLRDQQSGGPTQAWPYGKPMPNSSSAFPTYRRAEELTQYNLNKNKAAIDAWIKGPPPPEEGKVEKFQSTAPNGETSGRSVSKQPVNPNDPMSGYKQGGSDAKAYDVNGIETRLKYDSSRNPPFTVMTSMPYRPQNTQVP</sequence>
<keyword evidence="4" id="KW-1185">Reference proteome</keyword>
<comment type="caution">
    <text evidence="3">The sequence shown here is derived from an EMBL/GenBank/DDBJ whole genome shotgun (WGS) entry which is preliminary data.</text>
</comment>
<proteinExistence type="predicted"/>
<dbReference type="Pfam" id="PF18431">
    <property type="entry name" value="RNAse_A_bac"/>
    <property type="match status" value="1"/>
</dbReference>
<dbReference type="EMBL" id="BAAAKV010000036">
    <property type="protein sequence ID" value="GAA1179144.1"/>
    <property type="molecule type" value="Genomic_DNA"/>
</dbReference>
<reference evidence="4" key="1">
    <citation type="journal article" date="2019" name="Int. J. Syst. Evol. Microbiol.">
        <title>The Global Catalogue of Microorganisms (GCM) 10K type strain sequencing project: providing services to taxonomists for standard genome sequencing and annotation.</title>
        <authorList>
            <consortium name="The Broad Institute Genomics Platform"/>
            <consortium name="The Broad Institute Genome Sequencing Center for Infectious Disease"/>
            <person name="Wu L."/>
            <person name="Ma J."/>
        </authorList>
    </citation>
    <scope>NUCLEOTIDE SEQUENCE [LARGE SCALE GENOMIC DNA]</scope>
    <source>
        <strain evidence="4">JCM 12696</strain>
    </source>
</reference>
<dbReference type="InterPro" id="IPR041436">
    <property type="entry name" value="RNAse_A_bac"/>
</dbReference>
<gene>
    <name evidence="3" type="ORF">GCM10009654_40500</name>
</gene>
<feature type="region of interest" description="Disordered" evidence="1">
    <location>
        <begin position="1"/>
        <end position="20"/>
    </location>
</feature>
<name>A0ABP4FJM5_9ACTN</name>
<feature type="compositionally biased region" description="Polar residues" evidence="1">
    <location>
        <begin position="522"/>
        <end position="542"/>
    </location>
</feature>
<evidence type="ECO:0000259" key="2">
    <source>
        <dbReference type="Pfam" id="PF18431"/>
    </source>
</evidence>
<organism evidence="3 4">
    <name type="scientific">Streptomyces hebeiensis</name>
    <dbReference type="NCBI Taxonomy" id="229486"/>
    <lineage>
        <taxon>Bacteria</taxon>
        <taxon>Bacillati</taxon>
        <taxon>Actinomycetota</taxon>
        <taxon>Actinomycetes</taxon>
        <taxon>Kitasatosporales</taxon>
        <taxon>Streptomycetaceae</taxon>
        <taxon>Streptomyces</taxon>
    </lineage>
</organism>
<evidence type="ECO:0000313" key="3">
    <source>
        <dbReference type="EMBL" id="GAA1179144.1"/>
    </source>
</evidence>